<proteinExistence type="predicted"/>
<dbReference type="AlphaFoldDB" id="A0A084Y3T7"/>
<name>A0A084Y3T7_9PROT</name>
<comment type="caution">
    <text evidence="1">The sequence shown here is derived from an EMBL/GenBank/DDBJ whole genome shotgun (WGS) entry which is preliminary data.</text>
</comment>
<dbReference type="STRING" id="1457154.CAPSK01_000855"/>
<gene>
    <name evidence="1" type="ORF">CAPSK01_000855</name>
</gene>
<sequence>MLDWHVSRATLARAIGALDSTLLLSISKQKVRNP</sequence>
<evidence type="ECO:0000313" key="2">
    <source>
        <dbReference type="Proteomes" id="UP000019812"/>
    </source>
</evidence>
<reference evidence="1 2" key="1">
    <citation type="submission" date="2014-07" db="EMBL/GenBank/DDBJ databases">
        <title>Expanding our view of genomic diversity in Candidatus Accumulibacter clades.</title>
        <authorList>
            <person name="Skennerton C.T."/>
            <person name="Barr J.J."/>
            <person name="Slater F.R."/>
            <person name="Bond P.L."/>
            <person name="Tyson G.W."/>
        </authorList>
    </citation>
    <scope>NUCLEOTIDE SEQUENCE [LARGE SCALE GENOMIC DNA]</scope>
    <source>
        <strain evidence="2">SK-01</strain>
    </source>
</reference>
<organism evidence="1 2">
    <name type="scientific">Candidatus Accumulibacter vicinus</name>
    <dbReference type="NCBI Taxonomy" id="2954382"/>
    <lineage>
        <taxon>Bacteria</taxon>
        <taxon>Pseudomonadati</taxon>
        <taxon>Pseudomonadota</taxon>
        <taxon>Betaproteobacteria</taxon>
        <taxon>Candidatus Accumulibacter</taxon>
    </lineage>
</organism>
<evidence type="ECO:0000313" key="1">
    <source>
        <dbReference type="EMBL" id="KFB69381.1"/>
    </source>
</evidence>
<protein>
    <submittedName>
        <fullName evidence="1">Uncharacterized protein</fullName>
    </submittedName>
</protein>
<dbReference type="EMBL" id="JDSS02000015">
    <property type="protein sequence ID" value="KFB69381.1"/>
    <property type="molecule type" value="Genomic_DNA"/>
</dbReference>
<accession>A0A084Y3T7</accession>
<dbReference type="Proteomes" id="UP000019812">
    <property type="component" value="Unassembled WGS sequence"/>
</dbReference>